<dbReference type="GO" id="GO:0006508">
    <property type="term" value="P:proteolysis"/>
    <property type="evidence" value="ECO:0007669"/>
    <property type="project" value="InterPro"/>
</dbReference>
<dbReference type="PROSITE" id="PS50240">
    <property type="entry name" value="TRYPSIN_DOM"/>
    <property type="match status" value="1"/>
</dbReference>
<dbReference type="InterPro" id="IPR001254">
    <property type="entry name" value="Trypsin_dom"/>
</dbReference>
<dbReference type="PRINTS" id="PR00722">
    <property type="entry name" value="CHYMOTRYPSIN"/>
</dbReference>
<evidence type="ECO:0000313" key="2">
    <source>
        <dbReference type="EMBL" id="CAJ0604520.1"/>
    </source>
</evidence>
<dbReference type="GO" id="GO:0004252">
    <property type="term" value="F:serine-type endopeptidase activity"/>
    <property type="evidence" value="ECO:0007669"/>
    <property type="project" value="InterPro"/>
</dbReference>
<dbReference type="PANTHER" id="PTHR24260">
    <property type="match status" value="1"/>
</dbReference>
<dbReference type="SUPFAM" id="SSF50494">
    <property type="entry name" value="Trypsin-like serine proteases"/>
    <property type="match status" value="1"/>
</dbReference>
<sequence>MQLLVYFAIVLSVYSYRILHSENLRLSKICGSLQYKRAHYKSFGGRKVRKDEYPWLVILKYKYENGNKFICSGALISRRHIVTAGHCVTAQTPRDKTQCNKRKEDRKYDRDVLRRKSLWFIYVRRCSFGRGCKTELRTPGKIILHPDWDDCDDSNDFAIIELERDLPKDEAFPICLPRKNVVLRASMKAAGAGLDSSLLHDQYSKGLQVISTNVVNENPNSSEIETNSRTASLCAGDSGGPLFHLEGSRAVLMGVAVTIKPSCSKANPERISENYFTDVRTHIQFICHKTGVCPVYKRT</sequence>
<dbReference type="AlphaFoldDB" id="A0AA36MBK6"/>
<dbReference type="Proteomes" id="UP001176961">
    <property type="component" value="Unassembled WGS sequence"/>
</dbReference>
<feature type="domain" description="Peptidase S1" evidence="1">
    <location>
        <begin position="42"/>
        <end position="291"/>
    </location>
</feature>
<keyword evidence="3" id="KW-1185">Reference proteome</keyword>
<dbReference type="InterPro" id="IPR001314">
    <property type="entry name" value="Peptidase_S1A"/>
</dbReference>
<dbReference type="InterPro" id="IPR018114">
    <property type="entry name" value="TRYPSIN_HIS"/>
</dbReference>
<dbReference type="EMBL" id="CATQJL010000305">
    <property type="protein sequence ID" value="CAJ0604520.1"/>
    <property type="molecule type" value="Genomic_DNA"/>
</dbReference>
<dbReference type="PANTHER" id="PTHR24260:SF136">
    <property type="entry name" value="GH08193P-RELATED"/>
    <property type="match status" value="1"/>
</dbReference>
<organism evidence="2 3">
    <name type="scientific">Cylicocyclus nassatus</name>
    <name type="common">Nematode worm</name>
    <dbReference type="NCBI Taxonomy" id="53992"/>
    <lineage>
        <taxon>Eukaryota</taxon>
        <taxon>Metazoa</taxon>
        <taxon>Ecdysozoa</taxon>
        <taxon>Nematoda</taxon>
        <taxon>Chromadorea</taxon>
        <taxon>Rhabditida</taxon>
        <taxon>Rhabditina</taxon>
        <taxon>Rhabditomorpha</taxon>
        <taxon>Strongyloidea</taxon>
        <taxon>Strongylidae</taxon>
        <taxon>Cylicocyclus</taxon>
    </lineage>
</organism>
<dbReference type="InterPro" id="IPR009003">
    <property type="entry name" value="Peptidase_S1_PA"/>
</dbReference>
<dbReference type="PROSITE" id="PS00134">
    <property type="entry name" value="TRYPSIN_HIS"/>
    <property type="match status" value="1"/>
</dbReference>
<comment type="caution">
    <text evidence="2">The sequence shown here is derived from an EMBL/GenBank/DDBJ whole genome shotgun (WGS) entry which is preliminary data.</text>
</comment>
<dbReference type="InterPro" id="IPR051333">
    <property type="entry name" value="CLIP_Serine_Protease"/>
</dbReference>
<accession>A0AA36MBK6</accession>
<gene>
    <name evidence="2" type="ORF">CYNAS_LOCUS16503</name>
</gene>
<name>A0AA36MBK6_CYLNA</name>
<dbReference type="Gene3D" id="2.40.10.10">
    <property type="entry name" value="Trypsin-like serine proteases"/>
    <property type="match status" value="1"/>
</dbReference>
<reference evidence="2" key="1">
    <citation type="submission" date="2023-07" db="EMBL/GenBank/DDBJ databases">
        <authorList>
            <consortium name="CYATHOMIX"/>
        </authorList>
    </citation>
    <scope>NUCLEOTIDE SEQUENCE</scope>
    <source>
        <strain evidence="2">N/A</strain>
    </source>
</reference>
<dbReference type="InterPro" id="IPR043504">
    <property type="entry name" value="Peptidase_S1_PA_chymotrypsin"/>
</dbReference>
<proteinExistence type="predicted"/>
<protein>
    <recommendedName>
        <fullName evidence="1">Peptidase S1 domain-containing protein</fullName>
    </recommendedName>
</protein>
<evidence type="ECO:0000313" key="3">
    <source>
        <dbReference type="Proteomes" id="UP001176961"/>
    </source>
</evidence>
<dbReference type="SMART" id="SM00020">
    <property type="entry name" value="Tryp_SPc"/>
    <property type="match status" value="1"/>
</dbReference>
<evidence type="ECO:0000259" key="1">
    <source>
        <dbReference type="PROSITE" id="PS50240"/>
    </source>
</evidence>
<dbReference type="Pfam" id="PF00089">
    <property type="entry name" value="Trypsin"/>
    <property type="match status" value="1"/>
</dbReference>